<evidence type="ECO:0000313" key="2">
    <source>
        <dbReference type="Proteomes" id="UP000034956"/>
    </source>
</evidence>
<evidence type="ECO:0000313" key="1">
    <source>
        <dbReference type="EMBL" id="KKU91428.1"/>
    </source>
</evidence>
<dbReference type="AlphaFoldDB" id="A0A0G1WM63"/>
<comment type="caution">
    <text evidence="1">The sequence shown here is derived from an EMBL/GenBank/DDBJ whole genome shotgun (WGS) entry which is preliminary data.</text>
</comment>
<name>A0A0G1WM63_9BACT</name>
<dbReference type="Proteomes" id="UP000034956">
    <property type="component" value="Unassembled WGS sequence"/>
</dbReference>
<organism evidence="1 2">
    <name type="scientific">Candidatus Jorgensenbacteria bacterium GW2011_GWA1_48_11</name>
    <dbReference type="NCBI Taxonomy" id="1618660"/>
    <lineage>
        <taxon>Bacteria</taxon>
        <taxon>Candidatus Joergenseniibacteriota</taxon>
    </lineage>
</organism>
<proteinExistence type="predicted"/>
<gene>
    <name evidence="1" type="ORF">UY23_C0001G0034</name>
</gene>
<dbReference type="EMBL" id="LCPF01000001">
    <property type="protein sequence ID" value="KKU91428.1"/>
    <property type="molecule type" value="Genomic_DNA"/>
</dbReference>
<sequence length="92" mass="10035">MIVFGSKQKGHATTLRGVSFLLERWGAYMIHVSSLAYRRRKNVAVPSVGCFGGIGKLHFPCDLNRITDSAKLSCSPRGWGTASCSILTSDFL</sequence>
<reference evidence="1 2" key="1">
    <citation type="journal article" date="2015" name="Nature">
        <title>rRNA introns, odd ribosomes, and small enigmatic genomes across a large radiation of phyla.</title>
        <authorList>
            <person name="Brown C.T."/>
            <person name="Hug L.A."/>
            <person name="Thomas B.C."/>
            <person name="Sharon I."/>
            <person name="Castelle C.J."/>
            <person name="Singh A."/>
            <person name="Wilkins M.J."/>
            <person name="Williams K.H."/>
            <person name="Banfield J.F."/>
        </authorList>
    </citation>
    <scope>NUCLEOTIDE SEQUENCE [LARGE SCALE GENOMIC DNA]</scope>
</reference>
<accession>A0A0G1WM63</accession>
<protein>
    <submittedName>
        <fullName evidence="1">Uncharacterized protein</fullName>
    </submittedName>
</protein>